<feature type="region of interest" description="Disordered" evidence="1">
    <location>
        <begin position="576"/>
        <end position="597"/>
    </location>
</feature>
<feature type="region of interest" description="Disordered" evidence="1">
    <location>
        <begin position="290"/>
        <end position="327"/>
    </location>
</feature>
<feature type="compositionally biased region" description="Basic and acidic residues" evidence="1">
    <location>
        <begin position="1"/>
        <end position="10"/>
    </location>
</feature>
<dbReference type="OrthoDB" id="4185962at2759"/>
<feature type="region of interest" description="Disordered" evidence="1">
    <location>
        <begin position="620"/>
        <end position="695"/>
    </location>
</feature>
<dbReference type="GeneID" id="81423341"/>
<name>A0A9W9LTI9_9EURO</name>
<reference evidence="2" key="1">
    <citation type="submission" date="2022-11" db="EMBL/GenBank/DDBJ databases">
        <authorList>
            <person name="Petersen C."/>
        </authorList>
    </citation>
    <scope>NUCLEOTIDE SEQUENCE</scope>
    <source>
        <strain evidence="2">IBT 26290</strain>
    </source>
</reference>
<feature type="compositionally biased region" description="Polar residues" evidence="1">
    <location>
        <begin position="302"/>
        <end position="324"/>
    </location>
</feature>
<feature type="compositionally biased region" description="Polar residues" evidence="1">
    <location>
        <begin position="32"/>
        <end position="43"/>
    </location>
</feature>
<keyword evidence="3" id="KW-1185">Reference proteome</keyword>
<dbReference type="EMBL" id="JAPQKN010000001">
    <property type="protein sequence ID" value="KAJ5176163.1"/>
    <property type="molecule type" value="Genomic_DNA"/>
</dbReference>
<proteinExistence type="predicted"/>
<sequence>MHPNCQERSHYPIFNPQDPRHNPHLQQPFCRSESQASSDSPRQTHWAHDFPRRSLHKARSGLLALRAGLFRRTARQGSDPIESEARPISRQAHGRQSTYGFSEFSASTQEDLSFGVDLYRTDRDYARALDDANRNSMARFPFFHPLANTISAPEPAPSSCTSRHDAKPAFVHLVSMPVDEPPAYKSCRDHAFSSQPSENAEMDTGDELLVDEEIQKRTADPSTHPVASADRETIESVISSSTDHEDMGGTSLLCDNKEMHPEQGQVFLKAWKENEEPASRAVGELKWLSEPQNVQPLEDEQNITNSSRGSLTLPDYNTPSISDSETSHRRGSIFIKAEAFVSQERLLLGEDLSGPKASVSPVLEPRRAADVQIAFPGVYRELHEQWVRETQMSPAIDPGSPGRESMSGASQVPSLSDATSSRQADSQPRLSTELPWSLDSHLGSGLVDILDRFQAENRLIPFTQLAHPGVTTVRCMQDPVTFPCTMDDYTRQPVVQATNERSPEYHHSFGIHISERNEPTPRDVPPEISRREILRRSFAEQRHIEPRQFFSSLGPWGAADAQCDDSDIPTNYTCGSATSASATSPTSMSSAPWSPLDSPIDEEVLFRNLLRDEYYIGDGKTSSYYPDGGDEPVKGRFFGDGRIHSGPGLDRTPSSRLRQVTQMSSSNTLSRPFPPDPQEYAELENESTGDSIPSS</sequence>
<evidence type="ECO:0000313" key="2">
    <source>
        <dbReference type="EMBL" id="KAJ5176163.1"/>
    </source>
</evidence>
<accession>A0A9W9LTI9</accession>
<feature type="region of interest" description="Disordered" evidence="1">
    <location>
        <begin position="74"/>
        <end position="96"/>
    </location>
</feature>
<gene>
    <name evidence="2" type="ORF">N7482_002040</name>
</gene>
<feature type="compositionally biased region" description="Low complexity" evidence="1">
    <location>
        <begin position="576"/>
        <end position="595"/>
    </location>
</feature>
<dbReference type="Proteomes" id="UP001149163">
    <property type="component" value="Unassembled WGS sequence"/>
</dbReference>
<feature type="region of interest" description="Disordered" evidence="1">
    <location>
        <begin position="1"/>
        <end position="51"/>
    </location>
</feature>
<protein>
    <submittedName>
        <fullName evidence="2">Uncharacterized protein</fullName>
    </submittedName>
</protein>
<dbReference type="RefSeq" id="XP_056547771.1">
    <property type="nucleotide sequence ID" value="XM_056684165.1"/>
</dbReference>
<feature type="compositionally biased region" description="Polar residues" evidence="1">
    <location>
        <begin position="652"/>
        <end position="670"/>
    </location>
</feature>
<reference evidence="2" key="2">
    <citation type="journal article" date="2023" name="IMA Fungus">
        <title>Comparative genomic study of the Penicillium genus elucidates a diverse pangenome and 15 lateral gene transfer events.</title>
        <authorList>
            <person name="Petersen C."/>
            <person name="Sorensen T."/>
            <person name="Nielsen M.R."/>
            <person name="Sondergaard T.E."/>
            <person name="Sorensen J.L."/>
            <person name="Fitzpatrick D.A."/>
            <person name="Frisvad J.C."/>
            <person name="Nielsen K.L."/>
        </authorList>
    </citation>
    <scope>NUCLEOTIDE SEQUENCE</scope>
    <source>
        <strain evidence="2">IBT 26290</strain>
    </source>
</reference>
<dbReference type="AlphaFoldDB" id="A0A9W9LTI9"/>
<evidence type="ECO:0000256" key="1">
    <source>
        <dbReference type="SAM" id="MobiDB-lite"/>
    </source>
</evidence>
<feature type="compositionally biased region" description="Polar residues" evidence="1">
    <location>
        <begin position="407"/>
        <end position="430"/>
    </location>
</feature>
<evidence type="ECO:0000313" key="3">
    <source>
        <dbReference type="Proteomes" id="UP001149163"/>
    </source>
</evidence>
<organism evidence="2 3">
    <name type="scientific">Penicillium canariense</name>
    <dbReference type="NCBI Taxonomy" id="189055"/>
    <lineage>
        <taxon>Eukaryota</taxon>
        <taxon>Fungi</taxon>
        <taxon>Dikarya</taxon>
        <taxon>Ascomycota</taxon>
        <taxon>Pezizomycotina</taxon>
        <taxon>Eurotiomycetes</taxon>
        <taxon>Eurotiomycetidae</taxon>
        <taxon>Eurotiales</taxon>
        <taxon>Aspergillaceae</taxon>
        <taxon>Penicillium</taxon>
    </lineage>
</organism>
<feature type="region of interest" description="Disordered" evidence="1">
    <location>
        <begin position="393"/>
        <end position="431"/>
    </location>
</feature>
<comment type="caution">
    <text evidence="2">The sequence shown here is derived from an EMBL/GenBank/DDBJ whole genome shotgun (WGS) entry which is preliminary data.</text>
</comment>
<feature type="compositionally biased region" description="Basic and acidic residues" evidence="1">
    <location>
        <begin position="631"/>
        <end position="643"/>
    </location>
</feature>